<dbReference type="Pfam" id="PF04515">
    <property type="entry name" value="Choline_transpo"/>
    <property type="match status" value="1"/>
</dbReference>
<comment type="similarity">
    <text evidence="2 7">Belongs to the CTL (choline transporter-like) family.</text>
</comment>
<feature type="compositionally biased region" description="Pro residues" evidence="8">
    <location>
        <begin position="358"/>
        <end position="369"/>
    </location>
</feature>
<dbReference type="Proteomes" id="UP000324800">
    <property type="component" value="Unassembled WGS sequence"/>
</dbReference>
<accession>A0A5J4V5B3</accession>
<dbReference type="PANTHER" id="PTHR12385">
    <property type="entry name" value="CHOLINE TRANSPORTER-LIKE (SLC FAMILY 44)"/>
    <property type="match status" value="1"/>
</dbReference>
<keyword evidence="3 7" id="KW-0812">Transmembrane</keyword>
<dbReference type="GO" id="GO:0005886">
    <property type="term" value="C:plasma membrane"/>
    <property type="evidence" value="ECO:0007669"/>
    <property type="project" value="UniProtKB-SubCell"/>
</dbReference>
<feature type="non-terminal residue" evidence="9">
    <location>
        <position position="1"/>
    </location>
</feature>
<feature type="compositionally biased region" description="Pro residues" evidence="8">
    <location>
        <begin position="307"/>
        <end position="327"/>
    </location>
</feature>
<evidence type="ECO:0000313" key="9">
    <source>
        <dbReference type="EMBL" id="KAA6377552.1"/>
    </source>
</evidence>
<comment type="caution">
    <text evidence="7">Lacks conserved residue(s) required for the propagation of feature annotation.</text>
</comment>
<organism evidence="9 10">
    <name type="scientific">Streblomastix strix</name>
    <dbReference type="NCBI Taxonomy" id="222440"/>
    <lineage>
        <taxon>Eukaryota</taxon>
        <taxon>Metamonada</taxon>
        <taxon>Preaxostyla</taxon>
        <taxon>Oxymonadida</taxon>
        <taxon>Streblomastigidae</taxon>
        <taxon>Streblomastix</taxon>
    </lineage>
</organism>
<feature type="region of interest" description="Disordered" evidence="8">
    <location>
        <begin position="281"/>
        <end position="369"/>
    </location>
</feature>
<gene>
    <name evidence="9" type="ORF">EZS28_026921</name>
</gene>
<keyword evidence="5 7" id="KW-0472">Membrane</keyword>
<proteinExistence type="inferred from homology"/>
<dbReference type="InterPro" id="IPR007603">
    <property type="entry name" value="Choline_transptr-like"/>
</dbReference>
<reference evidence="9 10" key="1">
    <citation type="submission" date="2019-03" db="EMBL/GenBank/DDBJ databases">
        <title>Single cell metagenomics reveals metabolic interactions within the superorganism composed of flagellate Streblomastix strix and complex community of Bacteroidetes bacteria on its surface.</title>
        <authorList>
            <person name="Treitli S.C."/>
            <person name="Kolisko M."/>
            <person name="Husnik F."/>
            <person name="Keeling P."/>
            <person name="Hampl V."/>
        </authorList>
    </citation>
    <scope>NUCLEOTIDE SEQUENCE [LARGE SCALE GENOMIC DNA]</scope>
    <source>
        <strain evidence="9">ST1C</strain>
    </source>
</reference>
<sequence length="369" mass="41465">AAASWYFTHKEDGDAIPGWPIWDSVKRNFKHHLGSVAFGSGIITLIETLKRLAQMAQDSSSRRGNNILAVVAACAVCILKMMESIIVRITEIAYVIIQIKGEAFWPSSKQAVNLMLRSFYQIIILDSIMTLISCVGIIFVTLVMLFLSFLLIRPDFFNICSSTNSYIPQQSWIFLIVIAFVITIVIINLLIDNFSFLVKSIFVCYFIDKEMFAAHGSGQGSSNQQGGGPGGNKYNSYKPFASKDLRTYMGESKQMGQTKIDKYQTEHTDFSVPCVYEPEDFSFPCEPDHPTQQPYVAPQQQQQPPSSYAPPPNQYAPPPNQYAPPPQQQQQGYPPQQYPPQQQGYPQPQVYPNAQQGYPPPYAYSQPPK</sequence>
<feature type="transmembrane region" description="Helical" evidence="7">
    <location>
        <begin position="172"/>
        <end position="191"/>
    </location>
</feature>
<comment type="subcellular location">
    <subcellularLocation>
        <location evidence="7">Cell membrane</location>
        <topology evidence="7">Multi-pass membrane protein</topology>
    </subcellularLocation>
    <subcellularLocation>
        <location evidence="1">Membrane</location>
        <topology evidence="1">Multi-pass membrane protein</topology>
    </subcellularLocation>
</comment>
<feature type="transmembrane region" description="Helical" evidence="7">
    <location>
        <begin position="119"/>
        <end position="152"/>
    </location>
</feature>
<dbReference type="GO" id="GO:0022857">
    <property type="term" value="F:transmembrane transporter activity"/>
    <property type="evidence" value="ECO:0007669"/>
    <property type="project" value="UniProtKB-UniRule"/>
</dbReference>
<evidence type="ECO:0000256" key="2">
    <source>
        <dbReference type="ARBA" id="ARBA00007168"/>
    </source>
</evidence>
<feature type="transmembrane region" description="Helical" evidence="7">
    <location>
        <begin position="67"/>
        <end position="99"/>
    </location>
</feature>
<evidence type="ECO:0000256" key="4">
    <source>
        <dbReference type="ARBA" id="ARBA00022989"/>
    </source>
</evidence>
<feature type="compositionally biased region" description="Low complexity" evidence="8">
    <location>
        <begin position="292"/>
        <end position="306"/>
    </location>
</feature>
<feature type="compositionally biased region" description="Low complexity" evidence="8">
    <location>
        <begin position="328"/>
        <end position="352"/>
    </location>
</feature>
<protein>
    <recommendedName>
        <fullName evidence="7">Choline transporter-like protein</fullName>
    </recommendedName>
</protein>
<evidence type="ECO:0000256" key="6">
    <source>
        <dbReference type="ARBA" id="ARBA00023180"/>
    </source>
</evidence>
<evidence type="ECO:0000256" key="5">
    <source>
        <dbReference type="ARBA" id="ARBA00023136"/>
    </source>
</evidence>
<evidence type="ECO:0000256" key="1">
    <source>
        <dbReference type="ARBA" id="ARBA00004141"/>
    </source>
</evidence>
<evidence type="ECO:0000256" key="7">
    <source>
        <dbReference type="RuleBase" id="RU368066"/>
    </source>
</evidence>
<dbReference type="OrthoDB" id="420519at2759"/>
<name>A0A5J4V5B3_9EUKA</name>
<comment type="caution">
    <text evidence="9">The sequence shown here is derived from an EMBL/GenBank/DDBJ whole genome shotgun (WGS) entry which is preliminary data.</text>
</comment>
<comment type="function">
    <text evidence="7">Choline transporter.</text>
</comment>
<evidence type="ECO:0000256" key="8">
    <source>
        <dbReference type="SAM" id="MobiDB-lite"/>
    </source>
</evidence>
<keyword evidence="6" id="KW-0325">Glycoprotein</keyword>
<dbReference type="AlphaFoldDB" id="A0A5J4V5B3"/>
<keyword evidence="4 7" id="KW-1133">Transmembrane helix</keyword>
<evidence type="ECO:0000313" key="10">
    <source>
        <dbReference type="Proteomes" id="UP000324800"/>
    </source>
</evidence>
<evidence type="ECO:0000256" key="3">
    <source>
        <dbReference type="ARBA" id="ARBA00022692"/>
    </source>
</evidence>
<dbReference type="EMBL" id="SNRW01009729">
    <property type="protein sequence ID" value="KAA6377552.1"/>
    <property type="molecule type" value="Genomic_DNA"/>
</dbReference>
<dbReference type="PANTHER" id="PTHR12385:SF14">
    <property type="entry name" value="CHOLINE TRANSPORTER-LIKE 2"/>
    <property type="match status" value="1"/>
</dbReference>